<dbReference type="Proteomes" id="UP000006844">
    <property type="component" value="Chromosome"/>
</dbReference>
<feature type="transmembrane region" description="Helical" evidence="11">
    <location>
        <begin position="431"/>
        <end position="448"/>
    </location>
</feature>
<keyword evidence="16" id="KW-1185">Reference proteome</keyword>
<dbReference type="Pfam" id="PF00474">
    <property type="entry name" value="SSF"/>
    <property type="match status" value="1"/>
</dbReference>
<dbReference type="GO" id="GO:0006814">
    <property type="term" value="P:sodium ion transport"/>
    <property type="evidence" value="ECO:0007669"/>
    <property type="project" value="UniProtKB-KW"/>
</dbReference>
<evidence type="ECO:0000256" key="7">
    <source>
        <dbReference type="ARBA" id="ARBA00023053"/>
    </source>
</evidence>
<evidence type="ECO:0000259" key="12">
    <source>
        <dbReference type="Pfam" id="PF00144"/>
    </source>
</evidence>
<dbReference type="KEGG" id="tsa:AciPR4_1681"/>
<dbReference type="Pfam" id="PF00144">
    <property type="entry name" value="Beta-lactamase"/>
    <property type="match status" value="1"/>
</dbReference>
<dbReference type="GO" id="GO:0005886">
    <property type="term" value="C:plasma membrane"/>
    <property type="evidence" value="ECO:0007669"/>
    <property type="project" value="UniProtKB-SubCell"/>
</dbReference>
<dbReference type="RefSeq" id="WP_013568221.1">
    <property type="nucleotide sequence ID" value="NC_014963.1"/>
</dbReference>
<evidence type="ECO:0000256" key="6">
    <source>
        <dbReference type="ARBA" id="ARBA00022989"/>
    </source>
</evidence>
<reference evidence="15 16" key="1">
    <citation type="journal article" date="2012" name="Stand. Genomic Sci.">
        <title>Complete genome sequence of Terriglobus saanensis type strain SP1PR4(T), an Acidobacteria from tundra soil.</title>
        <authorList>
            <person name="Rawat S.R."/>
            <person name="Mannisto M.K."/>
            <person name="Starovoytov V."/>
            <person name="Goodwin L."/>
            <person name="Nolan M."/>
            <person name="Hauser L."/>
            <person name="Land M."/>
            <person name="Davenport K.W."/>
            <person name="Woyke T."/>
            <person name="Haggblom M.M."/>
        </authorList>
    </citation>
    <scope>NUCLEOTIDE SEQUENCE</scope>
    <source>
        <strain evidence="16">ATCC BAA-1853 / DSM 23119 / SP1PR4</strain>
    </source>
</reference>
<feature type="transmembrane region" description="Helical" evidence="11">
    <location>
        <begin position="312"/>
        <end position="337"/>
    </location>
</feature>
<protein>
    <submittedName>
        <fullName evidence="15">SSS sodium solute transporter superfamily</fullName>
    </submittedName>
</protein>
<evidence type="ECO:0000259" key="14">
    <source>
        <dbReference type="Pfam" id="PF20732"/>
    </source>
</evidence>
<sequence length="1355" mass="146640">MLPARLHPFDLALVALYLIGITLFGLRFRSSDKSLKNYFLADRSAPWWAIALSIVSAETSTLTIVSIPGLAFGGNFGFLQLAMGYMLGRIVLCIVFLPRYFEGNLLTAYQLIDRRFGSTLHKVTAGLFLIVRAAAEGVRVFAISIVVSLAIGAGDILSIGIISALTLIYTFEGGMAAVIWTDVVQMGLYLFGTIVAIITLGTHVQGGWTTIHAVAGAAGKFQIFDFAWSLSRTYTFWAGILGGTFLTMASHGTDQLMVQRLLAAKNLRESRLALLSSGAIIFVQFTLFLLIGAGLFVFYGQHPQAFSTADKIFPTFIVQQMPTGIAGLLVAAILAAAMSNLSAALNSLSSTTVVDFYLHLHPNATEQQRTMISRASTFMWALILFGIAVYSVFVGGKGHVVETGLSIASVAYGSLLGVFLLGTLTQYATQTGAIVGMIFGFALNLALWLQTAPVQLGSFILPKVAYPWFVLIGSIVTFAIGSLVSVFTKQSKSKAIIVIAFGIIAFQSRTMHAFVSEPTASYDFSEIDTLFTTAITEHKLPGAVFILSTNGHIAYHRAYGNRQTEPTVEPMTEETVFDMASLTKCLATATSMMQLYERGKFQLDDPVAKYLPDFAVNGKEAITIRQILTHHSGLAPDVPLKDPWGLAAPDRAEGIRLALTSVPAGPAGRKFVYSDINYIVAGLLVEKFSGQREDEYVVEHIYRPLGMTHTRYLPYDKVCGRNTKIGAAVVYNPNGPLAKCIGEPWPGGLIANIAPTTHDDEGNAQTNPHFNQITRGTVHDPTTRRMGGVAGHAGIFSTAGDIAIYTQALLDRLAGRPSNFPLKTETLRIMCEPAQPTGSRNLRGIGWDIDTPFSRPRGSLFPVGSFGHTGFTGTTLWMDPRTDTFYVLLSNAVHPRVSQPITPLRGAIATAAAKALGLYSETSSEDGGVLKKIAGTTGDQAPKPAHATGPVVTTGLDELESRRFTQLIALAKEHDDHLNMGLLTNGTGLDATGKRNIDVLLTQAPTKIKLTMLFSPEHGISGMEDREGIGSTKDAASHLPIFSLYGEKAADRHPKHEQLKDLDAVLIDLQDAGVRFYTYKTVLGYFLEAAAEEKKLGHRLDIVILDRPALASAVQVAGPMLDPGKESYTAYMVEPVQHGMTFGEMANFINGEKHLDVPVTVVRMANYQRGLWYDATGIPWVRPSPNLVSVEASATYPGVELLQYSNFSVGRGTPTPFLIVGSPLIPTDEAAQKLADALNARHISGVQFEPISFTPTAPYPGAGKLCHGVHITVTDRSRIDAPELGIELISVIHSQFPIAFKTDRLGRIGGNQATQDAIMADTDPRKIAAMWEDDLFAYRQIRAKYLLYGFLPSGK</sequence>
<dbReference type="InterPro" id="IPR048503">
    <property type="entry name" value="NamZ_C"/>
</dbReference>
<dbReference type="OrthoDB" id="9801061at2"/>
<dbReference type="Gene3D" id="3.40.50.12170">
    <property type="entry name" value="Uncharacterised protein PF07075, DUF1343"/>
    <property type="match status" value="1"/>
</dbReference>
<comment type="subcellular location">
    <subcellularLocation>
        <location evidence="1">Cell membrane</location>
        <topology evidence="1">Multi-pass membrane protein</topology>
    </subcellularLocation>
</comment>
<feature type="transmembrane region" description="Helical" evidence="11">
    <location>
        <begin position="377"/>
        <end position="393"/>
    </location>
</feature>
<feature type="transmembrane region" description="Helical" evidence="11">
    <location>
        <begin position="141"/>
        <end position="171"/>
    </location>
</feature>
<dbReference type="GO" id="GO:0015293">
    <property type="term" value="F:symporter activity"/>
    <property type="evidence" value="ECO:0007669"/>
    <property type="project" value="TreeGrafter"/>
</dbReference>
<evidence type="ECO:0000256" key="4">
    <source>
        <dbReference type="ARBA" id="ARBA00022475"/>
    </source>
</evidence>
<keyword evidence="5 11" id="KW-0812">Transmembrane</keyword>
<feature type="transmembrane region" description="Helical" evidence="11">
    <location>
        <begin position="272"/>
        <end position="300"/>
    </location>
</feature>
<keyword evidence="6 11" id="KW-1133">Transmembrane helix</keyword>
<dbReference type="HOGENOM" id="CLU_257385_0_0_0"/>
<feature type="transmembrane region" description="Helical" evidence="11">
    <location>
        <begin position="234"/>
        <end position="251"/>
    </location>
</feature>
<dbReference type="CDD" id="cd11493">
    <property type="entry name" value="SLC5sbd_NIS-like_u1"/>
    <property type="match status" value="1"/>
</dbReference>
<evidence type="ECO:0000256" key="5">
    <source>
        <dbReference type="ARBA" id="ARBA00022692"/>
    </source>
</evidence>
<feature type="transmembrane region" description="Helical" evidence="11">
    <location>
        <begin position="405"/>
        <end position="424"/>
    </location>
</feature>
<dbReference type="PROSITE" id="PS50283">
    <property type="entry name" value="NA_SOLUT_SYMP_3"/>
    <property type="match status" value="1"/>
</dbReference>
<dbReference type="Pfam" id="PF20732">
    <property type="entry name" value="NamZ_C"/>
    <property type="match status" value="1"/>
</dbReference>
<name>E8V3D1_TERSS</name>
<feature type="domain" description="Peptidoglycan beta-N-acetylmuramidase NamZ N-terminal" evidence="13">
    <location>
        <begin position="981"/>
        <end position="1190"/>
    </location>
</feature>
<dbReference type="Gene3D" id="1.20.1730.10">
    <property type="entry name" value="Sodium/glucose cotransporter"/>
    <property type="match status" value="1"/>
</dbReference>
<dbReference type="EMBL" id="CP002467">
    <property type="protein sequence ID" value="ADV82488.1"/>
    <property type="molecule type" value="Genomic_DNA"/>
</dbReference>
<evidence type="ECO:0000256" key="8">
    <source>
        <dbReference type="ARBA" id="ARBA00023065"/>
    </source>
</evidence>
<feature type="transmembrane region" description="Helical" evidence="11">
    <location>
        <begin position="183"/>
        <end position="204"/>
    </location>
</feature>
<feature type="transmembrane region" description="Helical" evidence="11">
    <location>
        <begin position="78"/>
        <end position="98"/>
    </location>
</feature>
<comment type="similarity">
    <text evidence="2">Belongs to the sodium:solute symporter (SSF) (TC 2.A.21) family.</text>
</comment>
<evidence type="ECO:0000259" key="13">
    <source>
        <dbReference type="Pfam" id="PF07075"/>
    </source>
</evidence>
<dbReference type="STRING" id="401053.AciPR4_1681"/>
<evidence type="ECO:0000256" key="11">
    <source>
        <dbReference type="SAM" id="Phobius"/>
    </source>
</evidence>
<dbReference type="InterPro" id="IPR001466">
    <property type="entry name" value="Beta-lactam-related"/>
</dbReference>
<feature type="transmembrane region" description="Helical" evidence="11">
    <location>
        <begin position="468"/>
        <end position="488"/>
    </location>
</feature>
<proteinExistence type="inferred from homology"/>
<dbReference type="InterPro" id="IPR048502">
    <property type="entry name" value="NamZ_N"/>
</dbReference>
<dbReference type="Gene3D" id="3.90.1150.140">
    <property type="match status" value="1"/>
</dbReference>
<gene>
    <name evidence="15" type="ordered locus">AciPR4_1681</name>
</gene>
<feature type="transmembrane region" description="Helical" evidence="11">
    <location>
        <begin position="495"/>
        <end position="515"/>
    </location>
</feature>
<keyword evidence="3" id="KW-0813">Transport</keyword>
<dbReference type="InterPro" id="IPR001734">
    <property type="entry name" value="Na/solute_symporter"/>
</dbReference>
<keyword evidence="4" id="KW-1003">Cell membrane</keyword>
<feature type="transmembrane region" description="Helical" evidence="11">
    <location>
        <begin position="47"/>
        <end position="72"/>
    </location>
</feature>
<keyword evidence="10" id="KW-0739">Sodium transport</keyword>
<dbReference type="eggNOG" id="COG0591">
    <property type="taxonomic scope" value="Bacteria"/>
</dbReference>
<dbReference type="InterPro" id="IPR012338">
    <property type="entry name" value="Beta-lactam/transpept-like"/>
</dbReference>
<feature type="domain" description="Peptidoglycan beta-N-acetylmuramidase NamZ C-terminal" evidence="14">
    <location>
        <begin position="1195"/>
        <end position="1348"/>
    </location>
</feature>
<organism evidence="15 16">
    <name type="scientific">Terriglobus saanensis (strain ATCC BAA-1853 / DSM 23119 / SP1PR4)</name>
    <dbReference type="NCBI Taxonomy" id="401053"/>
    <lineage>
        <taxon>Bacteria</taxon>
        <taxon>Pseudomonadati</taxon>
        <taxon>Acidobacteriota</taxon>
        <taxon>Terriglobia</taxon>
        <taxon>Terriglobales</taxon>
        <taxon>Acidobacteriaceae</taxon>
        <taxon>Terriglobus</taxon>
    </lineage>
</organism>
<keyword evidence="7" id="KW-0915">Sodium</keyword>
<dbReference type="PANTHER" id="PTHR42985:SF47">
    <property type="entry name" value="INTEGRAL MEMBRANE TRANSPORT PROTEIN"/>
    <property type="match status" value="1"/>
</dbReference>
<evidence type="ECO:0000256" key="2">
    <source>
        <dbReference type="ARBA" id="ARBA00006434"/>
    </source>
</evidence>
<dbReference type="eggNOG" id="COG3876">
    <property type="taxonomic scope" value="Bacteria"/>
</dbReference>
<evidence type="ECO:0000256" key="9">
    <source>
        <dbReference type="ARBA" id="ARBA00023136"/>
    </source>
</evidence>
<dbReference type="PANTHER" id="PTHR42985">
    <property type="entry name" value="SODIUM-COUPLED MONOCARBOXYLATE TRANSPORTER"/>
    <property type="match status" value="1"/>
</dbReference>
<dbReference type="InterPro" id="IPR051163">
    <property type="entry name" value="Sodium:Solute_Symporter_SSF"/>
</dbReference>
<feature type="transmembrane region" description="Helical" evidence="11">
    <location>
        <begin position="6"/>
        <end position="26"/>
    </location>
</feature>
<dbReference type="SUPFAM" id="SSF56601">
    <property type="entry name" value="beta-lactamase/transpeptidase-like"/>
    <property type="match status" value="1"/>
</dbReference>
<dbReference type="NCBIfam" id="TIGR00813">
    <property type="entry name" value="sss"/>
    <property type="match status" value="1"/>
</dbReference>
<keyword evidence="8" id="KW-0406">Ion transport</keyword>
<dbReference type="eggNOG" id="COG1680">
    <property type="taxonomic scope" value="Bacteria"/>
</dbReference>
<evidence type="ECO:0000256" key="3">
    <source>
        <dbReference type="ARBA" id="ARBA00022448"/>
    </source>
</evidence>
<evidence type="ECO:0000256" key="1">
    <source>
        <dbReference type="ARBA" id="ARBA00004651"/>
    </source>
</evidence>
<dbReference type="Pfam" id="PF07075">
    <property type="entry name" value="NamZ_N"/>
    <property type="match status" value="1"/>
</dbReference>
<feature type="domain" description="Beta-lactamase-related" evidence="12">
    <location>
        <begin position="528"/>
        <end position="898"/>
    </location>
</feature>
<keyword evidence="9 11" id="KW-0472">Membrane</keyword>
<evidence type="ECO:0000256" key="10">
    <source>
        <dbReference type="ARBA" id="ARBA00023201"/>
    </source>
</evidence>
<evidence type="ECO:0000313" key="15">
    <source>
        <dbReference type="EMBL" id="ADV82488.1"/>
    </source>
</evidence>
<accession>E8V3D1</accession>
<dbReference type="Gene3D" id="3.40.710.10">
    <property type="entry name" value="DD-peptidase/beta-lactamase superfamily"/>
    <property type="match status" value="1"/>
</dbReference>
<dbReference type="InterPro" id="IPR038377">
    <property type="entry name" value="Na/Glc_symporter_sf"/>
</dbReference>
<evidence type="ECO:0000313" key="16">
    <source>
        <dbReference type="Proteomes" id="UP000006844"/>
    </source>
</evidence>